<evidence type="ECO:0000256" key="2">
    <source>
        <dbReference type="PROSITE-ProRule" id="PRU00708"/>
    </source>
</evidence>
<dbReference type="Pfam" id="PF01535">
    <property type="entry name" value="PPR"/>
    <property type="match status" value="1"/>
</dbReference>
<evidence type="ECO:0008006" key="6">
    <source>
        <dbReference type="Google" id="ProtNLM"/>
    </source>
</evidence>
<dbReference type="Pfam" id="PF12854">
    <property type="entry name" value="PPR_1"/>
    <property type="match status" value="1"/>
</dbReference>
<feature type="repeat" description="PPR" evidence="2">
    <location>
        <begin position="248"/>
        <end position="282"/>
    </location>
</feature>
<dbReference type="Gene3D" id="1.25.40.10">
    <property type="entry name" value="Tetratricopeptide repeat domain"/>
    <property type="match status" value="2"/>
</dbReference>
<accession>A0ABQ8FJH8</accession>
<dbReference type="PANTHER" id="PTHR47936:SF1">
    <property type="entry name" value="PENTATRICOPEPTIDE REPEAT-CONTAINING PROTEIN GUN1, CHLOROPLASTIC"/>
    <property type="match status" value="1"/>
</dbReference>
<dbReference type="NCBIfam" id="TIGR00756">
    <property type="entry name" value="PPR"/>
    <property type="match status" value="5"/>
</dbReference>
<evidence type="ECO:0000256" key="1">
    <source>
        <dbReference type="ARBA" id="ARBA00022737"/>
    </source>
</evidence>
<keyword evidence="5" id="KW-1185">Reference proteome</keyword>
<feature type="compositionally biased region" description="Polar residues" evidence="3">
    <location>
        <begin position="762"/>
        <end position="797"/>
    </location>
</feature>
<dbReference type="PROSITE" id="PS51375">
    <property type="entry name" value="PPR"/>
    <property type="match status" value="5"/>
</dbReference>
<dbReference type="Proteomes" id="UP001648503">
    <property type="component" value="Unassembled WGS sequence"/>
</dbReference>
<keyword evidence="1" id="KW-0677">Repeat</keyword>
<name>A0ABQ8FJH8_9FUNG</name>
<dbReference type="InterPro" id="IPR002885">
    <property type="entry name" value="PPR_rpt"/>
</dbReference>
<dbReference type="SUPFAM" id="SSF81901">
    <property type="entry name" value="HCP-like"/>
    <property type="match status" value="1"/>
</dbReference>
<evidence type="ECO:0000313" key="4">
    <source>
        <dbReference type="EMBL" id="KAH6597955.1"/>
    </source>
</evidence>
<feature type="region of interest" description="Disordered" evidence="3">
    <location>
        <begin position="735"/>
        <end position="825"/>
    </location>
</feature>
<feature type="region of interest" description="Disordered" evidence="3">
    <location>
        <begin position="428"/>
        <end position="448"/>
    </location>
</feature>
<feature type="repeat" description="PPR" evidence="2">
    <location>
        <begin position="213"/>
        <end position="247"/>
    </location>
</feature>
<evidence type="ECO:0000256" key="3">
    <source>
        <dbReference type="SAM" id="MobiDB-lite"/>
    </source>
</evidence>
<feature type="repeat" description="PPR" evidence="2">
    <location>
        <begin position="318"/>
        <end position="353"/>
    </location>
</feature>
<organism evidence="4 5">
    <name type="scientific">Batrachochytrium salamandrivorans</name>
    <dbReference type="NCBI Taxonomy" id="1357716"/>
    <lineage>
        <taxon>Eukaryota</taxon>
        <taxon>Fungi</taxon>
        <taxon>Fungi incertae sedis</taxon>
        <taxon>Chytridiomycota</taxon>
        <taxon>Chytridiomycota incertae sedis</taxon>
        <taxon>Chytridiomycetes</taxon>
        <taxon>Rhizophydiales</taxon>
        <taxon>Rhizophydiales incertae sedis</taxon>
        <taxon>Batrachochytrium</taxon>
    </lineage>
</organism>
<comment type="caution">
    <text evidence="4">The sequence shown here is derived from an EMBL/GenBank/DDBJ whole genome shotgun (WGS) entry which is preliminary data.</text>
</comment>
<proteinExistence type="predicted"/>
<dbReference type="InterPro" id="IPR011990">
    <property type="entry name" value="TPR-like_helical_dom_sf"/>
</dbReference>
<protein>
    <recommendedName>
        <fullName evidence="6">Pentacotripeptide-repeat region of PRORP domain-containing protein</fullName>
    </recommendedName>
</protein>
<gene>
    <name evidence="4" type="ORF">BASA50_004109</name>
</gene>
<feature type="compositionally biased region" description="Polar residues" evidence="3">
    <location>
        <begin position="816"/>
        <end position="825"/>
    </location>
</feature>
<dbReference type="EMBL" id="JAFCIX010000125">
    <property type="protein sequence ID" value="KAH6597955.1"/>
    <property type="molecule type" value="Genomic_DNA"/>
</dbReference>
<evidence type="ECO:0000313" key="5">
    <source>
        <dbReference type="Proteomes" id="UP001648503"/>
    </source>
</evidence>
<feature type="compositionally biased region" description="Low complexity" evidence="3">
    <location>
        <begin position="798"/>
        <end position="809"/>
    </location>
</feature>
<reference evidence="4 5" key="1">
    <citation type="submission" date="2021-02" db="EMBL/GenBank/DDBJ databases">
        <title>Variation within the Batrachochytrium salamandrivorans European outbreak.</title>
        <authorList>
            <person name="Kelly M."/>
            <person name="Pasmans F."/>
            <person name="Shea T.P."/>
            <person name="Munoz J.F."/>
            <person name="Carranza S."/>
            <person name="Cuomo C.A."/>
            <person name="Martel A."/>
        </authorList>
    </citation>
    <scope>NUCLEOTIDE SEQUENCE [LARGE SCALE GENOMIC DNA]</scope>
    <source>
        <strain evidence="4 5">AMFP18/2</strain>
    </source>
</reference>
<feature type="repeat" description="PPR" evidence="2">
    <location>
        <begin position="283"/>
        <end position="317"/>
    </location>
</feature>
<feature type="repeat" description="PPR" evidence="2">
    <location>
        <begin position="178"/>
        <end position="212"/>
    </location>
</feature>
<dbReference type="Pfam" id="PF13041">
    <property type="entry name" value="PPR_2"/>
    <property type="match status" value="2"/>
</dbReference>
<dbReference type="PANTHER" id="PTHR47936">
    <property type="entry name" value="PPR_LONG DOMAIN-CONTAINING PROTEIN"/>
    <property type="match status" value="1"/>
</dbReference>
<sequence>MWRGAKAIRVPGKQCFAAPINTGALPTSIFLRPPACGSKALAIHVRHSSLVFPQSMKVTTAQKELDTEVTSDDIDALYNALRTPVAAPLGSGPAASVALKLSPEYLQRLSMKFSDVEGEQSLKRTGQRDVLEKKLSLLDKTPTLNQITELIHVNSITKRPKEALAAFNHIGELGLTPDVVAYNHLLDAYSRVGDLDAAVAVFSQMQASDTPPDLVSYSTLINTCVEKRNINAAFKLYQDMKKQGLHPNQIVFTTLIKGCVKANDVARAWSTFNYMRTEISLPDAVSFNLMIHVCSKTQDAERAMDLFKEMADRGLEVSHFTLSSLIQACVSRQDYYGEAFVLLERMASQGFLPNMHTYNIILSGAAKYGDVLRGRLIWNDMVERMREAPLSSDPKTVHLGRIAPDEFTFASMLRLYARALKIHSRSNPSSASATVLKRDSPEKTPPTAIVAETKESISTKSVKSSKLTKSPKNPRTAAEAALPMLMSTEVSPDDLLSDANHLWNVFQKQTHLHNTHVTSLVHGAYLTLLSNDPAPDAFTRALSFWDSLDPSTRRSVSTFRTMIELAMRQSDTVDHGMTLWKEMLEWDASIEASYDDRSDGRLTRSEKERLRAEDRRTREIMLKMHIIIANGYSKAGNQKLAVKMLYDSILFRYPYYLPAIHFRDIPDITRVAQRNADNGDWSLMEDVLTLCPPLTDPLTQIQHMLKLKTVPTGDWWGWRVIGVDKHDMQILRRAQDKERAKISQRTEAYRNRTQRHYPGSTGPVNRSNPSGASSTKYATSLSRRSFGSAGSTNNNAASRSSDSGWVSSSRVKLGTPSITHPSSEI</sequence>